<dbReference type="EMBL" id="CP108125">
    <property type="protein sequence ID" value="WTO80930.1"/>
    <property type="molecule type" value="Genomic_DNA"/>
</dbReference>
<dbReference type="Proteomes" id="UP001622690">
    <property type="component" value="Chromosome"/>
</dbReference>
<evidence type="ECO:0000313" key="2">
    <source>
        <dbReference type="EMBL" id="WTO80930.1"/>
    </source>
</evidence>
<keyword evidence="3" id="KW-1185">Reference proteome</keyword>
<protein>
    <submittedName>
        <fullName evidence="2">Uncharacterized protein</fullName>
    </submittedName>
</protein>
<proteinExistence type="predicted"/>
<evidence type="ECO:0000313" key="3">
    <source>
        <dbReference type="Proteomes" id="UP001622690"/>
    </source>
</evidence>
<dbReference type="RefSeq" id="WP_381856053.1">
    <property type="nucleotide sequence ID" value="NZ_CP108125.1"/>
</dbReference>
<feature type="region of interest" description="Disordered" evidence="1">
    <location>
        <begin position="1"/>
        <end position="20"/>
    </location>
</feature>
<sequence length="105" mass="11452">MTVTVEEVPLTPTPAPEDIKPGRRVRLVGISPACLNGLTGITQADPASRATTRLDVLLDESSTEFLRRDHRVNNTRKVKVPGPDVTRQLLRGIPTGGMFYAENDS</sequence>
<evidence type="ECO:0000256" key="1">
    <source>
        <dbReference type="SAM" id="MobiDB-lite"/>
    </source>
</evidence>
<feature type="compositionally biased region" description="Low complexity" evidence="1">
    <location>
        <begin position="1"/>
        <end position="10"/>
    </location>
</feature>
<gene>
    <name evidence="2" type="ORF">OHU27_00200</name>
</gene>
<name>A0ABZ1IMV5_9ACTN</name>
<reference evidence="2 3" key="1">
    <citation type="submission" date="2022-10" db="EMBL/GenBank/DDBJ databases">
        <title>The complete genomes of actinobacterial strains from the NBC collection.</title>
        <authorList>
            <person name="Joergensen T.S."/>
            <person name="Alvarez Arevalo M."/>
            <person name="Sterndorff E.B."/>
            <person name="Faurdal D."/>
            <person name="Vuksanovic O."/>
            <person name="Mourched A.-S."/>
            <person name="Charusanti P."/>
            <person name="Shaw S."/>
            <person name="Blin K."/>
            <person name="Weber T."/>
        </authorList>
    </citation>
    <scope>NUCLEOTIDE SEQUENCE [LARGE SCALE GENOMIC DNA]</scope>
    <source>
        <strain evidence="2 3">NBC_00206</strain>
    </source>
</reference>
<organism evidence="2 3">
    <name type="scientific">Streptomyces nigra</name>
    <dbReference type="NCBI Taxonomy" id="1827580"/>
    <lineage>
        <taxon>Bacteria</taxon>
        <taxon>Bacillati</taxon>
        <taxon>Actinomycetota</taxon>
        <taxon>Actinomycetes</taxon>
        <taxon>Kitasatosporales</taxon>
        <taxon>Streptomycetaceae</taxon>
        <taxon>Streptomyces</taxon>
    </lineage>
</organism>
<accession>A0ABZ1IMV5</accession>